<dbReference type="Gene3D" id="1.25.40.20">
    <property type="entry name" value="Ankyrin repeat-containing domain"/>
    <property type="match status" value="2"/>
</dbReference>
<accession>A0A8X6LSJ3</accession>
<keyword evidence="9" id="KW-0638">Presynaptic neurotoxin</keyword>
<keyword evidence="8" id="KW-0677">Repeat</keyword>
<evidence type="ECO:0000256" key="10">
    <source>
        <dbReference type="ARBA" id="ARBA00023043"/>
    </source>
</evidence>
<dbReference type="GO" id="GO:0044218">
    <property type="term" value="C:other organism cell membrane"/>
    <property type="evidence" value="ECO:0007669"/>
    <property type="project" value="UniProtKB-KW"/>
</dbReference>
<reference evidence="14" key="1">
    <citation type="submission" date="2020-07" db="EMBL/GenBank/DDBJ databases">
        <title>Multicomponent nature underlies the extraordinary mechanical properties of spider dragline silk.</title>
        <authorList>
            <person name="Kono N."/>
            <person name="Nakamura H."/>
            <person name="Mori M."/>
            <person name="Yoshida Y."/>
            <person name="Ohtoshi R."/>
            <person name="Malay A.D."/>
            <person name="Moran D.A.P."/>
            <person name="Tomita M."/>
            <person name="Numata K."/>
            <person name="Arakawa K."/>
        </authorList>
    </citation>
    <scope>NUCLEOTIDE SEQUENCE</scope>
</reference>
<evidence type="ECO:0000256" key="13">
    <source>
        <dbReference type="SAM" id="MobiDB-lite"/>
    </source>
</evidence>
<feature type="region of interest" description="Disordered" evidence="13">
    <location>
        <begin position="136"/>
        <end position="162"/>
    </location>
</feature>
<dbReference type="InterPro" id="IPR002110">
    <property type="entry name" value="Ankyrin_rpt"/>
</dbReference>
<evidence type="ECO:0000256" key="9">
    <source>
        <dbReference type="ARBA" id="ARBA00023028"/>
    </source>
</evidence>
<evidence type="ECO:0000256" key="5">
    <source>
        <dbReference type="ARBA" id="ARBA00022537"/>
    </source>
</evidence>
<keyword evidence="4" id="KW-0964">Secreted</keyword>
<dbReference type="GO" id="GO:0005576">
    <property type="term" value="C:extracellular region"/>
    <property type="evidence" value="ECO:0007669"/>
    <property type="project" value="UniProtKB-SubCell"/>
</dbReference>
<dbReference type="PANTHER" id="PTHR24126:SF65">
    <property type="entry name" value="CHROMOSOME UNDETERMINED SCAFFOLD_20, WHOLE GENOME SHOTGUN SEQUENCE"/>
    <property type="match status" value="1"/>
</dbReference>
<gene>
    <name evidence="14" type="primary">TV41_02160</name>
    <name evidence="14" type="ORF">TNCT_13611</name>
</gene>
<dbReference type="PROSITE" id="PS50088">
    <property type="entry name" value="ANK_REPEAT"/>
    <property type="match status" value="2"/>
</dbReference>
<keyword evidence="11" id="KW-1053">Target membrane</keyword>
<feature type="repeat" description="ANK" evidence="12">
    <location>
        <begin position="79"/>
        <end position="111"/>
    </location>
</feature>
<dbReference type="Pfam" id="PF12796">
    <property type="entry name" value="Ank_2"/>
    <property type="match status" value="1"/>
</dbReference>
<evidence type="ECO:0000313" key="15">
    <source>
        <dbReference type="Proteomes" id="UP000887116"/>
    </source>
</evidence>
<keyword evidence="7" id="KW-0528">Neurotoxin</keyword>
<dbReference type="AlphaFoldDB" id="A0A8X6LSJ3"/>
<dbReference type="PANTHER" id="PTHR24126">
    <property type="entry name" value="ANKYRIN REPEAT, PH AND SEC7 DOMAIN CONTAINING PROTEIN SECG-RELATED"/>
    <property type="match status" value="1"/>
</dbReference>
<dbReference type="PROSITE" id="PS50297">
    <property type="entry name" value="ANK_REP_REGION"/>
    <property type="match status" value="2"/>
</dbReference>
<evidence type="ECO:0000256" key="1">
    <source>
        <dbReference type="ARBA" id="ARBA00004175"/>
    </source>
</evidence>
<evidence type="ECO:0000256" key="7">
    <source>
        <dbReference type="ARBA" id="ARBA00022699"/>
    </source>
</evidence>
<evidence type="ECO:0008006" key="16">
    <source>
        <dbReference type="Google" id="ProtNLM"/>
    </source>
</evidence>
<dbReference type="Proteomes" id="UP000887116">
    <property type="component" value="Unassembled WGS sequence"/>
</dbReference>
<evidence type="ECO:0000256" key="3">
    <source>
        <dbReference type="ARBA" id="ARBA00022483"/>
    </source>
</evidence>
<comment type="caution">
    <text evidence="14">The sequence shown here is derived from an EMBL/GenBank/DDBJ whole genome shotgun (WGS) entry which is preliminary data.</text>
</comment>
<evidence type="ECO:0000256" key="12">
    <source>
        <dbReference type="PROSITE-ProRule" id="PRU00023"/>
    </source>
</evidence>
<sequence>NIEAKENYGWTPLHFAAYYDNVQLELAALLVEKGADIEAKTDRDWGDYKKGSIPLDIANVSGKREIADLLSEKKAQGNSGWSPLHYAAKHGKKGLAIFMVENGANIDAKDKDGKTPLDIAVDQKHDDVVEYLKKIKEEREKPAQRKRRHHHGDHPRYYDRSSRKLLATDLSNQPEIAASSGARPSSWINDLFSWAKDSVGGLFSFRAALPRKPESSTMQSLPSVSQHNETAKDNTLSKRYQALKSQGVNFIPSTQTAVNFARRKFDSFVEDKIRNLNSKEKARIRAEVKNAYPEIIESFRRGVEFSGNIGLDDVLEKCKRCFCTNILPNNVSQSESQMLGKTDDKPETRLSNVTVNNQQITGHTK</sequence>
<evidence type="ECO:0000256" key="2">
    <source>
        <dbReference type="ARBA" id="ARBA00004613"/>
    </source>
</evidence>
<evidence type="ECO:0000256" key="4">
    <source>
        <dbReference type="ARBA" id="ARBA00022525"/>
    </source>
</evidence>
<evidence type="ECO:0000313" key="14">
    <source>
        <dbReference type="EMBL" id="GFR18369.1"/>
    </source>
</evidence>
<dbReference type="Pfam" id="PF00023">
    <property type="entry name" value="Ank"/>
    <property type="match status" value="1"/>
</dbReference>
<evidence type="ECO:0000256" key="8">
    <source>
        <dbReference type="ARBA" id="ARBA00022737"/>
    </source>
</evidence>
<feature type="compositionally biased region" description="Polar residues" evidence="13">
    <location>
        <begin position="349"/>
        <end position="365"/>
    </location>
</feature>
<feature type="repeat" description="ANK" evidence="12">
    <location>
        <begin position="8"/>
        <end position="42"/>
    </location>
</feature>
<proteinExistence type="predicted"/>
<dbReference type="GO" id="GO:0044231">
    <property type="term" value="C:host cell presynaptic membrane"/>
    <property type="evidence" value="ECO:0007669"/>
    <property type="project" value="UniProtKB-KW"/>
</dbReference>
<keyword evidence="15" id="KW-1185">Reference proteome</keyword>
<organism evidence="14 15">
    <name type="scientific">Trichonephila clavata</name>
    <name type="common">Joro spider</name>
    <name type="synonym">Nephila clavata</name>
    <dbReference type="NCBI Taxonomy" id="2740835"/>
    <lineage>
        <taxon>Eukaryota</taxon>
        <taxon>Metazoa</taxon>
        <taxon>Ecdysozoa</taxon>
        <taxon>Arthropoda</taxon>
        <taxon>Chelicerata</taxon>
        <taxon>Arachnida</taxon>
        <taxon>Araneae</taxon>
        <taxon>Araneomorphae</taxon>
        <taxon>Entelegynae</taxon>
        <taxon>Araneoidea</taxon>
        <taxon>Nephilidae</taxon>
        <taxon>Trichonephila</taxon>
    </lineage>
</organism>
<keyword evidence="11" id="KW-0472">Membrane</keyword>
<dbReference type="PRINTS" id="PR01415">
    <property type="entry name" value="ANKYRIN"/>
</dbReference>
<evidence type="ECO:0000256" key="6">
    <source>
        <dbReference type="ARBA" id="ARBA00022656"/>
    </source>
</evidence>
<name>A0A8X6LSJ3_TRICU</name>
<feature type="compositionally biased region" description="Basic residues" evidence="13">
    <location>
        <begin position="144"/>
        <end position="153"/>
    </location>
</feature>
<dbReference type="GO" id="GO:0006887">
    <property type="term" value="P:exocytosis"/>
    <property type="evidence" value="ECO:0007669"/>
    <property type="project" value="UniProtKB-KW"/>
</dbReference>
<feature type="non-terminal residue" evidence="14">
    <location>
        <position position="365"/>
    </location>
</feature>
<evidence type="ECO:0000256" key="11">
    <source>
        <dbReference type="ARBA" id="ARBA00023298"/>
    </source>
</evidence>
<dbReference type="InterPro" id="IPR036770">
    <property type="entry name" value="Ankyrin_rpt-contain_sf"/>
</dbReference>
<keyword evidence="10 12" id="KW-0040">ANK repeat</keyword>
<keyword evidence="6" id="KW-0800">Toxin</keyword>
<dbReference type="EMBL" id="BMAO01017775">
    <property type="protein sequence ID" value="GFR18369.1"/>
    <property type="molecule type" value="Genomic_DNA"/>
</dbReference>
<keyword evidence="5" id="KW-1052">Target cell membrane</keyword>
<feature type="region of interest" description="Disordered" evidence="13">
    <location>
        <begin position="334"/>
        <end position="365"/>
    </location>
</feature>
<dbReference type="SMART" id="SM00248">
    <property type="entry name" value="ANK"/>
    <property type="match status" value="3"/>
</dbReference>
<dbReference type="GO" id="GO:0090729">
    <property type="term" value="F:toxin activity"/>
    <property type="evidence" value="ECO:0007669"/>
    <property type="project" value="UniProtKB-KW"/>
</dbReference>
<comment type="subcellular location">
    <subcellularLocation>
        <location evidence="2">Secreted</location>
    </subcellularLocation>
    <subcellularLocation>
        <location evidence="1">Target cell membrane</location>
    </subcellularLocation>
</comment>
<dbReference type="OrthoDB" id="242257at2759"/>
<dbReference type="SUPFAM" id="SSF48403">
    <property type="entry name" value="Ankyrin repeat"/>
    <property type="match status" value="1"/>
</dbReference>
<keyword evidence="3" id="KW-0268">Exocytosis</keyword>
<protein>
    <recommendedName>
        <fullName evidence="16">Ankyrin repeat protein</fullName>
    </recommendedName>
</protein>